<dbReference type="PANTHER" id="PTHR12526:SF638">
    <property type="entry name" value="SPORE COAT PROTEIN SA"/>
    <property type="match status" value="1"/>
</dbReference>
<evidence type="ECO:0000313" key="3">
    <source>
        <dbReference type="Proteomes" id="UP000236642"/>
    </source>
</evidence>
<comment type="caution">
    <text evidence="2">The sequence shown here is derived from an EMBL/GenBank/DDBJ whole genome shotgun (WGS) entry which is preliminary data.</text>
</comment>
<dbReference type="Pfam" id="PF13579">
    <property type="entry name" value="Glyco_trans_4_4"/>
    <property type="match status" value="1"/>
</dbReference>
<dbReference type="PANTHER" id="PTHR12526">
    <property type="entry name" value="GLYCOSYLTRANSFERASE"/>
    <property type="match status" value="1"/>
</dbReference>
<accession>A0A2H5Y5W2</accession>
<sequence length="388" mass="42790">MRLALITGEYPPLPGGVGDYTRELARALQARGHTVAVWTDRRGEGDAPSPFPVFRVVRRWDARAWFTLGRSLRAWRPDGVLLQYQAAAYGLGGAMNLWPAIARPWLRGIPIVVTFHDLRVPYLFPKAGPLRAWSIRLLARRADGVIVTNHEDEAALRAVGIRPLWRIPIGSNITPPSDLPPPRSARARLGFPEDLPLVGFFGFLHPSKGFDILLEAIAALAREGMTVGLVHIGATVAPSDPSQRGYAAWCRQRIHELGLRGRVWETGYRPPEEISLAFAAVDLCALPYRDGVSFRRGTLMAALAHGRAVISTFPRVPIPELQMGDPILMIPPGDPEALARAIRRVLEDPLLRAGLERGARALAEQFSWERIAAQVEEVFQSLGVRPQG</sequence>
<protein>
    <submittedName>
        <fullName evidence="2">Phosphatidyl-myo-inositol mannosyltransferase</fullName>
        <ecNumber evidence="2">2.4.1.345</ecNumber>
    </submittedName>
</protein>
<dbReference type="EMBL" id="BEHY01000018">
    <property type="protein sequence ID" value="GBD08829.1"/>
    <property type="molecule type" value="Genomic_DNA"/>
</dbReference>
<dbReference type="Pfam" id="PF13692">
    <property type="entry name" value="Glyco_trans_1_4"/>
    <property type="match status" value="1"/>
</dbReference>
<dbReference type="EC" id="2.4.1.345" evidence="2"/>
<reference evidence="3" key="1">
    <citation type="submission" date="2017-09" db="EMBL/GenBank/DDBJ databases">
        <title>Metaegenomics of thermophilic ammonia-oxidizing enrichment culture.</title>
        <authorList>
            <person name="Kato S."/>
            <person name="Suzuki K."/>
        </authorList>
    </citation>
    <scope>NUCLEOTIDE SEQUENCE [LARGE SCALE GENOMIC DNA]</scope>
</reference>
<proteinExistence type="predicted"/>
<dbReference type="AlphaFoldDB" id="A0A2H5Y5W2"/>
<organism evidence="2 3">
    <name type="scientific">Candidatus Thermoflexus japonica</name>
    <dbReference type="NCBI Taxonomy" id="2035417"/>
    <lineage>
        <taxon>Bacteria</taxon>
        <taxon>Bacillati</taxon>
        <taxon>Chloroflexota</taxon>
        <taxon>Thermoflexia</taxon>
        <taxon>Thermoflexales</taxon>
        <taxon>Thermoflexaceae</taxon>
        <taxon>Thermoflexus</taxon>
    </lineage>
</organism>
<gene>
    <name evidence="2" type="primary">pimA_4</name>
    <name evidence="2" type="ORF">HRbin22_01071</name>
</gene>
<evidence type="ECO:0000259" key="1">
    <source>
        <dbReference type="Pfam" id="PF13579"/>
    </source>
</evidence>
<dbReference type="Gene3D" id="3.40.50.2000">
    <property type="entry name" value="Glycogen Phosphorylase B"/>
    <property type="match status" value="2"/>
</dbReference>
<feature type="domain" description="Glycosyltransferase subfamily 4-like N-terminal" evidence="1">
    <location>
        <begin position="15"/>
        <end position="163"/>
    </location>
</feature>
<dbReference type="InterPro" id="IPR028098">
    <property type="entry name" value="Glyco_trans_4-like_N"/>
</dbReference>
<dbReference type="Proteomes" id="UP000236642">
    <property type="component" value="Unassembled WGS sequence"/>
</dbReference>
<keyword evidence="2" id="KW-0328">Glycosyltransferase</keyword>
<dbReference type="SUPFAM" id="SSF53756">
    <property type="entry name" value="UDP-Glycosyltransferase/glycogen phosphorylase"/>
    <property type="match status" value="1"/>
</dbReference>
<name>A0A2H5Y5W2_9CHLR</name>
<evidence type="ECO:0000313" key="2">
    <source>
        <dbReference type="EMBL" id="GBD08829.1"/>
    </source>
</evidence>
<dbReference type="GO" id="GO:0043750">
    <property type="term" value="F:phosphatidylinositol alpha-mannosyltransferase activity"/>
    <property type="evidence" value="ECO:0007669"/>
    <property type="project" value="UniProtKB-EC"/>
</dbReference>
<keyword evidence="2" id="KW-0808">Transferase</keyword>